<accession>A0A3M7SHF8</accession>
<gene>
    <name evidence="1" type="ORF">BpHYR1_034864</name>
</gene>
<dbReference type="EMBL" id="REGN01001364">
    <property type="protein sequence ID" value="RNA35202.1"/>
    <property type="molecule type" value="Genomic_DNA"/>
</dbReference>
<evidence type="ECO:0000313" key="2">
    <source>
        <dbReference type="Proteomes" id="UP000276133"/>
    </source>
</evidence>
<comment type="caution">
    <text evidence="1">The sequence shown here is derived from an EMBL/GenBank/DDBJ whole genome shotgun (WGS) entry which is preliminary data.</text>
</comment>
<dbReference type="AlphaFoldDB" id="A0A3M7SHF8"/>
<sequence length="184" mass="21255">MSKKEFESLKVNKIVIITFEGKFLVDFKCCHFDNVFSFKKSRMYLRGLGQTASIDDNFVVRVNFVTALQQDIEIWRICDKYSMKSIQHWTSYDRVAGHDKLGVSVHFGQVGRVLDVIEHILGLGSGCVCDARVSRVLGHLGCCEYRGLFCEFCENLYLDEPDCWLLLLFAAELRLDDIYVYKKI</sequence>
<evidence type="ECO:0000313" key="1">
    <source>
        <dbReference type="EMBL" id="RNA35202.1"/>
    </source>
</evidence>
<name>A0A3M7SHF8_BRAPC</name>
<keyword evidence="2" id="KW-1185">Reference proteome</keyword>
<protein>
    <submittedName>
        <fullName evidence="1">Uncharacterized protein</fullName>
    </submittedName>
</protein>
<proteinExistence type="predicted"/>
<reference evidence="1 2" key="1">
    <citation type="journal article" date="2018" name="Sci. Rep.">
        <title>Genomic signatures of local adaptation to the degree of environmental predictability in rotifers.</title>
        <authorList>
            <person name="Franch-Gras L."/>
            <person name="Hahn C."/>
            <person name="Garcia-Roger E.M."/>
            <person name="Carmona M.J."/>
            <person name="Serra M."/>
            <person name="Gomez A."/>
        </authorList>
    </citation>
    <scope>NUCLEOTIDE SEQUENCE [LARGE SCALE GENOMIC DNA]</scope>
    <source>
        <strain evidence="1">HYR1</strain>
    </source>
</reference>
<organism evidence="1 2">
    <name type="scientific">Brachionus plicatilis</name>
    <name type="common">Marine rotifer</name>
    <name type="synonym">Brachionus muelleri</name>
    <dbReference type="NCBI Taxonomy" id="10195"/>
    <lineage>
        <taxon>Eukaryota</taxon>
        <taxon>Metazoa</taxon>
        <taxon>Spiralia</taxon>
        <taxon>Gnathifera</taxon>
        <taxon>Rotifera</taxon>
        <taxon>Eurotatoria</taxon>
        <taxon>Monogononta</taxon>
        <taxon>Pseudotrocha</taxon>
        <taxon>Ploima</taxon>
        <taxon>Brachionidae</taxon>
        <taxon>Brachionus</taxon>
    </lineage>
</organism>
<dbReference type="Proteomes" id="UP000276133">
    <property type="component" value="Unassembled WGS sequence"/>
</dbReference>